<feature type="region of interest" description="Disordered" evidence="1">
    <location>
        <begin position="215"/>
        <end position="247"/>
    </location>
</feature>
<evidence type="ECO:0000313" key="4">
    <source>
        <dbReference type="Proteomes" id="UP000650833"/>
    </source>
</evidence>
<feature type="compositionally biased region" description="Polar residues" evidence="1">
    <location>
        <begin position="237"/>
        <end position="247"/>
    </location>
</feature>
<keyword evidence="4" id="KW-1185">Reference proteome</keyword>
<feature type="domain" description="Integrase zinc-binding" evidence="2">
    <location>
        <begin position="123"/>
        <end position="174"/>
    </location>
</feature>
<evidence type="ECO:0000313" key="3">
    <source>
        <dbReference type="EMBL" id="KAG2190016.1"/>
    </source>
</evidence>
<name>A0A8H7QCV3_9FUNG</name>
<dbReference type="Gene3D" id="1.10.340.70">
    <property type="match status" value="1"/>
</dbReference>
<dbReference type="Proteomes" id="UP000650833">
    <property type="component" value="Unassembled WGS sequence"/>
</dbReference>
<dbReference type="InterPro" id="IPR041588">
    <property type="entry name" value="Integrase_H2C2"/>
</dbReference>
<organism evidence="3 4">
    <name type="scientific">Mucor plumbeus</name>
    <dbReference type="NCBI Taxonomy" id="97098"/>
    <lineage>
        <taxon>Eukaryota</taxon>
        <taxon>Fungi</taxon>
        <taxon>Fungi incertae sedis</taxon>
        <taxon>Mucoromycota</taxon>
        <taxon>Mucoromycotina</taxon>
        <taxon>Mucoromycetes</taxon>
        <taxon>Mucorales</taxon>
        <taxon>Mucorineae</taxon>
        <taxon>Mucoraceae</taxon>
        <taxon>Mucor</taxon>
    </lineage>
</organism>
<sequence>MNSAIPLYHHHPYSGYRFENTSRFYSQSTPPEDAFDDEDQIPSLDEFRAIIDDYLNNLSPKKRDKALVDQHRYCLIQQVLRDPRNTAISTAQFRFWVKKMFQLQPGTTDLVCHDNKPVAMKEQIYDILVKAHREAHHGGRDKTSALVRRRFSWIPKELVARFVRHCPFCITRRNSGHSPSTLVSKNSSPRSSRYLRHGCSFDSGVLSICTPTSIKQEDSDLSSGPPSSDSGYEATPNYVTMSTSSSPRRPYFNSMYDRDEPDFLDCPYDPTSFAMNNNFRTSTTTSTTTDQRQNAMHPLNHHSHPQPQSPLFYHQNYSGYPFYNTGYYPNALGITPCQESTSTTTSNSNSTSNSSTTAAAVAVAVASNTAAAAAAAVALMQSPGTSTTDLLSHHHQEHYNNNNATQQHHSNINSHHDHQQQHHQHSSNGHFTSYQPLNMPENAFSAEI</sequence>
<accession>A0A8H7QCV3</accession>
<reference evidence="3" key="1">
    <citation type="submission" date="2020-12" db="EMBL/GenBank/DDBJ databases">
        <title>Metabolic potential, ecology and presence of endohyphal bacteria is reflected in genomic diversity of Mucoromycotina.</title>
        <authorList>
            <person name="Muszewska A."/>
            <person name="Okrasinska A."/>
            <person name="Steczkiewicz K."/>
            <person name="Drgas O."/>
            <person name="Orlowska M."/>
            <person name="Perlinska-Lenart U."/>
            <person name="Aleksandrzak-Piekarczyk T."/>
            <person name="Szatraj K."/>
            <person name="Zielenkiewicz U."/>
            <person name="Pilsyk S."/>
            <person name="Malc E."/>
            <person name="Mieczkowski P."/>
            <person name="Kruszewska J.S."/>
            <person name="Biernat P."/>
            <person name="Pawlowska J."/>
        </authorList>
    </citation>
    <scope>NUCLEOTIDE SEQUENCE</scope>
    <source>
        <strain evidence="3">CBS 226.32</strain>
    </source>
</reference>
<feature type="region of interest" description="Disordered" evidence="1">
    <location>
        <begin position="404"/>
        <end position="448"/>
    </location>
</feature>
<protein>
    <recommendedName>
        <fullName evidence="2">Integrase zinc-binding domain-containing protein</fullName>
    </recommendedName>
</protein>
<proteinExistence type="predicted"/>
<dbReference type="AlphaFoldDB" id="A0A8H7QCV3"/>
<dbReference type="EMBL" id="JAEPRC010001090">
    <property type="protein sequence ID" value="KAG2190016.1"/>
    <property type="molecule type" value="Genomic_DNA"/>
</dbReference>
<dbReference type="OrthoDB" id="2499658at2759"/>
<comment type="caution">
    <text evidence="3">The sequence shown here is derived from an EMBL/GenBank/DDBJ whole genome shotgun (WGS) entry which is preliminary data.</text>
</comment>
<evidence type="ECO:0000259" key="2">
    <source>
        <dbReference type="Pfam" id="PF17921"/>
    </source>
</evidence>
<evidence type="ECO:0000256" key="1">
    <source>
        <dbReference type="SAM" id="MobiDB-lite"/>
    </source>
</evidence>
<dbReference type="Pfam" id="PF17921">
    <property type="entry name" value="Integrase_H2C2"/>
    <property type="match status" value="1"/>
</dbReference>
<gene>
    <name evidence="3" type="ORF">INT46_008110</name>
</gene>
<feature type="compositionally biased region" description="Low complexity" evidence="1">
    <location>
        <begin position="221"/>
        <end position="231"/>
    </location>
</feature>